<dbReference type="KEGG" id="vg:10326997"/>
<proteinExistence type="predicted"/>
<evidence type="ECO:0000313" key="2">
    <source>
        <dbReference type="Proteomes" id="UP000006530"/>
    </source>
</evidence>
<sequence length="74" mass="8715">MDNTRSIVPRLGTRQRRGIVAKANRIVDGKRNANIPVDMSDHFYDHGNEYCRYLITDPRSDRQGKKRKPFEKRV</sequence>
<dbReference type="Proteomes" id="UP000006530">
    <property type="component" value="Segment"/>
</dbReference>
<accession>E3SMR5</accession>
<dbReference type="OrthoDB" id="25633at10239"/>
<dbReference type="EMBL" id="GU071101">
    <property type="protein sequence ID" value="ADO98708.1"/>
    <property type="molecule type" value="Genomic_DNA"/>
</dbReference>
<name>E3SMR5_9CAUD</name>
<gene>
    <name evidence="1" type="ORF">PHM1_084</name>
</gene>
<evidence type="ECO:0000313" key="1">
    <source>
        <dbReference type="EMBL" id="ADO98708.1"/>
    </source>
</evidence>
<reference evidence="1 2" key="1">
    <citation type="journal article" date="2010" name="Environ. Microbiol.">
        <title>Genomic analysis of oceanic cyanobacterial myoviruses compared with T4-like myoviruses from diverse hosts and environments.</title>
        <authorList>
            <person name="Sullivan M.B."/>
            <person name="Huang K.H."/>
            <person name="Ignacio-Espinoza J.C."/>
            <person name="Berlin A.M."/>
            <person name="Kelly L."/>
            <person name="Weigele P.R."/>
            <person name="DeFrancesco A.S."/>
            <person name="Kern S.E."/>
            <person name="Thompson L.R."/>
            <person name="Young S."/>
            <person name="Yandava C."/>
            <person name="Fu R."/>
            <person name="Krastins B."/>
            <person name="Chase M."/>
            <person name="Sarracino D."/>
            <person name="Osburne M.S."/>
            <person name="Henn M.R."/>
            <person name="Chisholm S.W."/>
        </authorList>
    </citation>
    <scope>NUCLEOTIDE SEQUENCE [LARGE SCALE GENOMIC DNA]</scope>
    <source>
        <strain evidence="1">M4-247</strain>
    </source>
</reference>
<organism evidence="1 2">
    <name type="scientific">Prochlorococcus phage P-HM1</name>
    <dbReference type="NCBI Taxonomy" id="445700"/>
    <lineage>
        <taxon>Viruses</taxon>
        <taxon>Duplodnaviria</taxon>
        <taxon>Heunggongvirae</taxon>
        <taxon>Uroviricota</taxon>
        <taxon>Caudoviricetes</taxon>
        <taxon>Eurybiavirus</taxon>
        <taxon>Eurybiavirus PHM2</taxon>
    </lineage>
</organism>
<protein>
    <submittedName>
        <fullName evidence="1">Uncharacterized protein</fullName>
    </submittedName>
</protein>
<dbReference type="GeneID" id="10326997"/>
<keyword evidence="2" id="KW-1185">Reference proteome</keyword>
<dbReference type="RefSeq" id="YP_004322509.1">
    <property type="nucleotide sequence ID" value="NC_015280.1"/>
</dbReference>